<keyword evidence="7" id="KW-0067">ATP-binding</keyword>
<dbReference type="PANTHER" id="PTHR24421:SF10">
    <property type="entry name" value="NITRATE_NITRITE SENSOR PROTEIN NARQ"/>
    <property type="match status" value="1"/>
</dbReference>
<feature type="domain" description="Signal transduction histidine kinase subgroup 3 dimerisation and phosphoacceptor" evidence="10">
    <location>
        <begin position="135"/>
        <end position="198"/>
    </location>
</feature>
<sequence length="352" mass="37985">MELVVPYLPLLALLLGATQAAVAWCLSLAVIMVLGGDASLVVAMIFPTMVVVAFCSFLLPWKLAINFSLFVPSVLLGLYISTPEMADQPAVLLALVVFLAAAAWRSVNVYRHRYEQSTHHIRDLQEQQAQVRSEERTRLAHELHDIVAHDVTIIAMQARRAEFVNDQAKTSQILEGIGNAAQQTLQDLRSLVTLLKDEERDQPEGGLLDAPAMSGETTTAVGLVHDLDGVVEALDRAGFKVSLVVEGEVARIPASLRQALRRTVREMGTNVLKHADPSGVVDLRLAVGADRVQLASENTVSTAEPIMSSRTGLEAMSARCEVFGGFMDVGLSEGRWTTAVSIPLEGLASADA</sequence>
<comment type="catalytic activity">
    <reaction evidence="1">
        <text>ATP + protein L-histidine = ADP + protein N-phospho-L-histidine.</text>
        <dbReference type="EC" id="2.7.13.3"/>
    </reaction>
</comment>
<dbReference type="Gene3D" id="1.20.5.1930">
    <property type="match status" value="1"/>
</dbReference>
<keyword evidence="9" id="KW-1133">Transmembrane helix</keyword>
<dbReference type="GO" id="GO:0046983">
    <property type="term" value="F:protein dimerization activity"/>
    <property type="evidence" value="ECO:0007669"/>
    <property type="project" value="InterPro"/>
</dbReference>
<dbReference type="Pfam" id="PF07730">
    <property type="entry name" value="HisKA_3"/>
    <property type="match status" value="1"/>
</dbReference>
<evidence type="ECO:0000256" key="4">
    <source>
        <dbReference type="ARBA" id="ARBA00022679"/>
    </source>
</evidence>
<keyword evidence="5" id="KW-0547">Nucleotide-binding</keyword>
<dbReference type="InterPro" id="IPR050482">
    <property type="entry name" value="Sensor_HK_TwoCompSys"/>
</dbReference>
<evidence type="ECO:0000259" key="10">
    <source>
        <dbReference type="Pfam" id="PF07730"/>
    </source>
</evidence>
<protein>
    <recommendedName>
        <fullName evidence="2">histidine kinase</fullName>
        <ecNumber evidence="2">2.7.13.3</ecNumber>
    </recommendedName>
</protein>
<evidence type="ECO:0000313" key="11">
    <source>
        <dbReference type="EMBL" id="GEB20114.1"/>
    </source>
</evidence>
<keyword evidence="9" id="KW-0472">Membrane</keyword>
<dbReference type="PANTHER" id="PTHR24421">
    <property type="entry name" value="NITRATE/NITRITE SENSOR PROTEIN NARX-RELATED"/>
    <property type="match status" value="1"/>
</dbReference>
<dbReference type="Gene3D" id="3.30.565.10">
    <property type="entry name" value="Histidine kinase-like ATPase, C-terminal domain"/>
    <property type="match status" value="1"/>
</dbReference>
<evidence type="ECO:0000256" key="6">
    <source>
        <dbReference type="ARBA" id="ARBA00022777"/>
    </source>
</evidence>
<feature type="transmembrane region" description="Helical" evidence="9">
    <location>
        <begin position="88"/>
        <end position="107"/>
    </location>
</feature>
<dbReference type="EC" id="2.7.13.3" evidence="2"/>
<comment type="caution">
    <text evidence="11">The sequence shown here is derived from an EMBL/GenBank/DDBJ whole genome shotgun (WGS) entry which is preliminary data.</text>
</comment>
<keyword evidence="4" id="KW-0808">Transferase</keyword>
<evidence type="ECO:0000313" key="12">
    <source>
        <dbReference type="Proteomes" id="UP000317715"/>
    </source>
</evidence>
<organism evidence="11 12">
    <name type="scientific">Paenarthrobacter aurescens</name>
    <name type="common">Arthrobacter aurescens</name>
    <dbReference type="NCBI Taxonomy" id="43663"/>
    <lineage>
        <taxon>Bacteria</taxon>
        <taxon>Bacillati</taxon>
        <taxon>Actinomycetota</taxon>
        <taxon>Actinomycetes</taxon>
        <taxon>Micrococcales</taxon>
        <taxon>Micrococcaceae</taxon>
        <taxon>Paenarthrobacter</taxon>
    </lineage>
</organism>
<dbReference type="EMBL" id="BJMD01000017">
    <property type="protein sequence ID" value="GEB20114.1"/>
    <property type="molecule type" value="Genomic_DNA"/>
</dbReference>
<dbReference type="GO" id="GO:0016020">
    <property type="term" value="C:membrane"/>
    <property type="evidence" value="ECO:0007669"/>
    <property type="project" value="InterPro"/>
</dbReference>
<evidence type="ECO:0000256" key="3">
    <source>
        <dbReference type="ARBA" id="ARBA00022553"/>
    </source>
</evidence>
<dbReference type="Proteomes" id="UP000317715">
    <property type="component" value="Unassembled WGS sequence"/>
</dbReference>
<dbReference type="GO" id="GO:0000155">
    <property type="term" value="F:phosphorelay sensor kinase activity"/>
    <property type="evidence" value="ECO:0007669"/>
    <property type="project" value="InterPro"/>
</dbReference>
<keyword evidence="12" id="KW-1185">Reference proteome</keyword>
<keyword evidence="8" id="KW-0902">Two-component regulatory system</keyword>
<dbReference type="GO" id="GO:0005524">
    <property type="term" value="F:ATP binding"/>
    <property type="evidence" value="ECO:0007669"/>
    <property type="project" value="UniProtKB-KW"/>
</dbReference>
<accession>A0A4Y3NDS1</accession>
<name>A0A4Y3NDS1_PAEAU</name>
<keyword evidence="3" id="KW-0597">Phosphoprotein</keyword>
<dbReference type="InterPro" id="IPR011712">
    <property type="entry name" value="Sig_transdc_His_kin_sub3_dim/P"/>
</dbReference>
<evidence type="ECO:0000256" key="5">
    <source>
        <dbReference type="ARBA" id="ARBA00022741"/>
    </source>
</evidence>
<gene>
    <name evidence="11" type="ORF">AAU01_28690</name>
</gene>
<proteinExistence type="predicted"/>
<feature type="transmembrane region" description="Helical" evidence="9">
    <location>
        <begin position="63"/>
        <end position="82"/>
    </location>
</feature>
<feature type="transmembrane region" description="Helical" evidence="9">
    <location>
        <begin position="30"/>
        <end position="56"/>
    </location>
</feature>
<dbReference type="AlphaFoldDB" id="A0A4Y3NDS1"/>
<evidence type="ECO:0000256" key="8">
    <source>
        <dbReference type="ARBA" id="ARBA00023012"/>
    </source>
</evidence>
<keyword evidence="6" id="KW-0418">Kinase</keyword>
<reference evidence="11 12" key="1">
    <citation type="submission" date="2019-06" db="EMBL/GenBank/DDBJ databases">
        <title>Whole genome shotgun sequence of Paenarthrobacter aurescens NBRC 12136.</title>
        <authorList>
            <person name="Hosoyama A."/>
            <person name="Uohara A."/>
            <person name="Ohji S."/>
            <person name="Ichikawa N."/>
        </authorList>
    </citation>
    <scope>NUCLEOTIDE SEQUENCE [LARGE SCALE GENOMIC DNA]</scope>
    <source>
        <strain evidence="11 12">NBRC 12136</strain>
    </source>
</reference>
<evidence type="ECO:0000256" key="9">
    <source>
        <dbReference type="SAM" id="Phobius"/>
    </source>
</evidence>
<evidence type="ECO:0000256" key="2">
    <source>
        <dbReference type="ARBA" id="ARBA00012438"/>
    </source>
</evidence>
<evidence type="ECO:0000256" key="1">
    <source>
        <dbReference type="ARBA" id="ARBA00000085"/>
    </source>
</evidence>
<keyword evidence="9" id="KW-0812">Transmembrane</keyword>
<evidence type="ECO:0000256" key="7">
    <source>
        <dbReference type="ARBA" id="ARBA00022840"/>
    </source>
</evidence>
<dbReference type="InterPro" id="IPR036890">
    <property type="entry name" value="HATPase_C_sf"/>
</dbReference>